<dbReference type="InterPro" id="IPR022684">
    <property type="entry name" value="Calpain_cysteine_protease"/>
</dbReference>
<feature type="compositionally biased region" description="Gly residues" evidence="3">
    <location>
        <begin position="398"/>
        <end position="412"/>
    </location>
</feature>
<feature type="domain" description="Calpain catalytic" evidence="4">
    <location>
        <begin position="167"/>
        <end position="512"/>
    </location>
</feature>
<dbReference type="GO" id="GO:0006508">
    <property type="term" value="P:proteolysis"/>
    <property type="evidence" value="ECO:0007669"/>
    <property type="project" value="InterPro"/>
</dbReference>
<dbReference type="Pfam" id="PF00648">
    <property type="entry name" value="Peptidase_C2"/>
    <property type="match status" value="1"/>
</dbReference>
<keyword evidence="1" id="KW-0106">Calcium</keyword>
<feature type="region of interest" description="Disordered" evidence="3">
    <location>
        <begin position="391"/>
        <end position="414"/>
    </location>
</feature>
<feature type="domain" description="EF-hand" evidence="5">
    <location>
        <begin position="685"/>
        <end position="720"/>
    </location>
</feature>
<dbReference type="PROSITE" id="PS50222">
    <property type="entry name" value="EF_HAND_2"/>
    <property type="match status" value="1"/>
</dbReference>
<dbReference type="OrthoDB" id="268518at2759"/>
<reference evidence="6" key="1">
    <citation type="submission" date="2021-02" db="EMBL/GenBank/DDBJ databases">
        <title>First Annotated Genome of the Yellow-green Alga Tribonema minus.</title>
        <authorList>
            <person name="Mahan K.M."/>
        </authorList>
    </citation>
    <scope>NUCLEOTIDE SEQUENCE</scope>
    <source>
        <strain evidence="6">UTEX B ZZ1240</strain>
    </source>
</reference>
<dbReference type="SUPFAM" id="SSF47473">
    <property type="entry name" value="EF-hand"/>
    <property type="match status" value="1"/>
</dbReference>
<evidence type="ECO:0000256" key="2">
    <source>
        <dbReference type="PROSITE-ProRule" id="PRU00239"/>
    </source>
</evidence>
<dbReference type="InterPro" id="IPR001300">
    <property type="entry name" value="Peptidase_C2_calpain_cat"/>
</dbReference>
<evidence type="ECO:0000256" key="3">
    <source>
        <dbReference type="SAM" id="MobiDB-lite"/>
    </source>
</evidence>
<evidence type="ECO:0000259" key="4">
    <source>
        <dbReference type="PROSITE" id="PS50203"/>
    </source>
</evidence>
<sequence>MVDAASAIVSADSQPGVRQLARHLYLYSVRIGSTFNLYVEYCAAAACVVITLDFSRSDNIVIEGADCKETAAHSLQATATAYPFTRTLVARLRVDDRHRPAVLRNECSWELQPLRNSEALTAAAVEREDAAAALLARTTQLLRQHDFSASTSPADALVQACTTHGIHFIDHAFPPTSSSLGSGFDGVPIVWRRASDLVPPGSNNNCSSAHSLPPILPADLRPSDLRAATALENAEPDFACALRALAEKPQLVAALLANQPRGGRRAGVYSVVTYQGGIRRALLLDDFFPCHAGVAGGPCVTRCHGDALWPLLLEKALAKLAGGYTRALSRGYSTSASTQMLHALVDLTGAPYHRIRLDGDAWQPTDVWRSLCDWQSSGWLIVACTHSTSSSSNAVSSSGGGGGSPTVGGSGKRGGESRAGGLLLDYAYTVLGCRDLGGDRVVKLRGPLQLGAWEGITPAESVAGGLDAEQRTAGDEVRQALSLICRDCTDAFYVPLSHLPRHFGTLAVIMARAAGGSGGNDNSSAPWFEQRRRITFTPTAAAAAAARAAAAAADAAATAPGEANIVPNAAAAQVYISVHQGDARAAAAGGGGAAAAGGYMDMGVTVLRVRPDFALEAVACSGDVVARQVQIGAVLSPGSYLVVPTSTGHHLLQQCRSTAQQQQRSAAAVPPAPLLTQDGKAFSPQLEAALSAVFEDLDADCDGVLSREELAGFLAATEGAALEDGAHAWLLSHFDSRDGGLTRAGLLQAYRFMWQDAGRDARVLTRDLRRFGFDARALSRAAAPRSAAAALVVHASAPFALAPHAAARDAQRLLDAAWRLPMTALGKCEEVVAQEGGRRARVWWLEAQGGRGLSVAVENCCCERGGEGGGGGALRAVVDCSGSVNVVSSAGAVAAEAVVRPGEMALIHRLVAVDQGGGDVHIEWTHSIQWL</sequence>
<name>A0A835ZL00_9STRA</name>
<evidence type="ECO:0000259" key="5">
    <source>
        <dbReference type="PROSITE" id="PS50222"/>
    </source>
</evidence>
<dbReference type="Gene3D" id="3.90.70.10">
    <property type="entry name" value="Cysteine proteinases"/>
    <property type="match status" value="1"/>
</dbReference>
<organism evidence="6 7">
    <name type="scientific">Tribonema minus</name>
    <dbReference type="NCBI Taxonomy" id="303371"/>
    <lineage>
        <taxon>Eukaryota</taxon>
        <taxon>Sar</taxon>
        <taxon>Stramenopiles</taxon>
        <taxon>Ochrophyta</taxon>
        <taxon>PX clade</taxon>
        <taxon>Xanthophyceae</taxon>
        <taxon>Tribonematales</taxon>
        <taxon>Tribonemataceae</taxon>
        <taxon>Tribonema</taxon>
    </lineage>
</organism>
<dbReference type="SUPFAM" id="SSF54001">
    <property type="entry name" value="Cysteine proteinases"/>
    <property type="match status" value="1"/>
</dbReference>
<comment type="caution">
    <text evidence="2">Lacks conserved residue(s) required for the propagation of feature annotation.</text>
</comment>
<dbReference type="InterPro" id="IPR002048">
    <property type="entry name" value="EF_hand_dom"/>
</dbReference>
<dbReference type="PANTHER" id="PTHR10183">
    <property type="entry name" value="CALPAIN"/>
    <property type="match status" value="1"/>
</dbReference>
<evidence type="ECO:0000256" key="1">
    <source>
        <dbReference type="ARBA" id="ARBA00022837"/>
    </source>
</evidence>
<protein>
    <submittedName>
        <fullName evidence="6">Uncharacterized protein</fullName>
    </submittedName>
</protein>
<dbReference type="PANTHER" id="PTHR10183:SF423">
    <property type="entry name" value="LEUCINE-RICH REPEAT PROTEIN (LRRP)"/>
    <property type="match status" value="1"/>
</dbReference>
<accession>A0A835ZL00</accession>
<evidence type="ECO:0000313" key="6">
    <source>
        <dbReference type="EMBL" id="KAG5192950.1"/>
    </source>
</evidence>
<dbReference type="InterPro" id="IPR038765">
    <property type="entry name" value="Papain-like_cys_pep_sf"/>
</dbReference>
<dbReference type="Gene3D" id="1.10.238.10">
    <property type="entry name" value="EF-hand"/>
    <property type="match status" value="1"/>
</dbReference>
<dbReference type="EMBL" id="JAFCMP010000001">
    <property type="protein sequence ID" value="KAG5192950.1"/>
    <property type="molecule type" value="Genomic_DNA"/>
</dbReference>
<gene>
    <name evidence="6" type="ORF">JKP88DRAFT_156751</name>
</gene>
<dbReference type="AlphaFoldDB" id="A0A835ZL00"/>
<dbReference type="GO" id="GO:0005509">
    <property type="term" value="F:calcium ion binding"/>
    <property type="evidence" value="ECO:0007669"/>
    <property type="project" value="InterPro"/>
</dbReference>
<comment type="caution">
    <text evidence="6">The sequence shown here is derived from an EMBL/GenBank/DDBJ whole genome shotgun (WGS) entry which is preliminary data.</text>
</comment>
<evidence type="ECO:0000313" key="7">
    <source>
        <dbReference type="Proteomes" id="UP000664859"/>
    </source>
</evidence>
<dbReference type="PROSITE" id="PS00018">
    <property type="entry name" value="EF_HAND_1"/>
    <property type="match status" value="1"/>
</dbReference>
<dbReference type="InterPro" id="IPR011992">
    <property type="entry name" value="EF-hand-dom_pair"/>
</dbReference>
<proteinExistence type="predicted"/>
<dbReference type="GO" id="GO:0004198">
    <property type="term" value="F:calcium-dependent cysteine-type endopeptidase activity"/>
    <property type="evidence" value="ECO:0007669"/>
    <property type="project" value="InterPro"/>
</dbReference>
<dbReference type="Proteomes" id="UP000664859">
    <property type="component" value="Unassembled WGS sequence"/>
</dbReference>
<dbReference type="SMART" id="SM00230">
    <property type="entry name" value="CysPc"/>
    <property type="match status" value="1"/>
</dbReference>
<dbReference type="PROSITE" id="PS50203">
    <property type="entry name" value="CALPAIN_CAT"/>
    <property type="match status" value="1"/>
</dbReference>
<keyword evidence="7" id="KW-1185">Reference proteome</keyword>
<dbReference type="InterPro" id="IPR018247">
    <property type="entry name" value="EF_Hand_1_Ca_BS"/>
</dbReference>